<name>A0AAX0WJ77_9BACT</name>
<organism evidence="12 13">
    <name type="scientific">Akkermansia muciniphila</name>
    <dbReference type="NCBI Taxonomy" id="239935"/>
    <lineage>
        <taxon>Bacteria</taxon>
        <taxon>Pseudomonadati</taxon>
        <taxon>Verrucomicrobiota</taxon>
        <taxon>Verrucomicrobiia</taxon>
        <taxon>Verrucomicrobiales</taxon>
        <taxon>Akkermansiaceae</taxon>
        <taxon>Akkermansia</taxon>
    </lineage>
</organism>
<dbReference type="GO" id="GO:0005524">
    <property type="term" value="F:ATP binding"/>
    <property type="evidence" value="ECO:0007669"/>
    <property type="project" value="UniProtKB-KW"/>
</dbReference>
<evidence type="ECO:0000256" key="4">
    <source>
        <dbReference type="ARBA" id="ARBA00022741"/>
    </source>
</evidence>
<feature type="region of interest" description="Disordered" evidence="9">
    <location>
        <begin position="320"/>
        <end position="341"/>
    </location>
</feature>
<keyword evidence="2" id="KW-0723">Serine/threonine-protein kinase</keyword>
<evidence type="ECO:0000259" key="11">
    <source>
        <dbReference type="PROSITE" id="PS50011"/>
    </source>
</evidence>
<evidence type="ECO:0000313" key="12">
    <source>
        <dbReference type="EMBL" id="PND02357.1"/>
    </source>
</evidence>
<protein>
    <recommendedName>
        <fullName evidence="1">non-specific serine/threonine protein kinase</fullName>
        <ecNumber evidence="1">2.7.11.1</ecNumber>
    </recommendedName>
</protein>
<dbReference type="SMART" id="SM00220">
    <property type="entry name" value="S_TKc"/>
    <property type="match status" value="1"/>
</dbReference>
<evidence type="ECO:0000256" key="3">
    <source>
        <dbReference type="ARBA" id="ARBA00022679"/>
    </source>
</evidence>
<keyword evidence="10" id="KW-0472">Membrane</keyword>
<keyword evidence="3" id="KW-0808">Transferase</keyword>
<dbReference type="EC" id="2.7.11.1" evidence="1"/>
<dbReference type="InterPro" id="IPR000719">
    <property type="entry name" value="Prot_kinase_dom"/>
</dbReference>
<dbReference type="Pfam" id="PF00069">
    <property type="entry name" value="Pkinase"/>
    <property type="match status" value="1"/>
</dbReference>
<dbReference type="PROSITE" id="PS00108">
    <property type="entry name" value="PROTEIN_KINASE_ST"/>
    <property type="match status" value="1"/>
</dbReference>
<evidence type="ECO:0000256" key="9">
    <source>
        <dbReference type="SAM" id="MobiDB-lite"/>
    </source>
</evidence>
<dbReference type="CDD" id="cd14014">
    <property type="entry name" value="STKc_PknB_like"/>
    <property type="match status" value="1"/>
</dbReference>
<comment type="catalytic activity">
    <reaction evidence="8">
        <text>L-seryl-[protein] + ATP = O-phospho-L-seryl-[protein] + ADP + H(+)</text>
        <dbReference type="Rhea" id="RHEA:17989"/>
        <dbReference type="Rhea" id="RHEA-COMP:9863"/>
        <dbReference type="Rhea" id="RHEA-COMP:11604"/>
        <dbReference type="ChEBI" id="CHEBI:15378"/>
        <dbReference type="ChEBI" id="CHEBI:29999"/>
        <dbReference type="ChEBI" id="CHEBI:30616"/>
        <dbReference type="ChEBI" id="CHEBI:83421"/>
        <dbReference type="ChEBI" id="CHEBI:456216"/>
        <dbReference type="EC" id="2.7.11.1"/>
    </reaction>
</comment>
<comment type="catalytic activity">
    <reaction evidence="7">
        <text>L-threonyl-[protein] + ATP = O-phospho-L-threonyl-[protein] + ADP + H(+)</text>
        <dbReference type="Rhea" id="RHEA:46608"/>
        <dbReference type="Rhea" id="RHEA-COMP:11060"/>
        <dbReference type="Rhea" id="RHEA-COMP:11605"/>
        <dbReference type="ChEBI" id="CHEBI:15378"/>
        <dbReference type="ChEBI" id="CHEBI:30013"/>
        <dbReference type="ChEBI" id="CHEBI:30616"/>
        <dbReference type="ChEBI" id="CHEBI:61977"/>
        <dbReference type="ChEBI" id="CHEBI:456216"/>
        <dbReference type="EC" id="2.7.11.1"/>
    </reaction>
</comment>
<dbReference type="PANTHER" id="PTHR24363:SF0">
    <property type="entry name" value="SERINE_THREONINE KINASE LIKE DOMAIN CONTAINING 1"/>
    <property type="match status" value="1"/>
</dbReference>
<dbReference type="RefSeq" id="WP_102748356.1">
    <property type="nucleotide sequence ID" value="NZ_CP072029.1"/>
</dbReference>
<dbReference type="InterPro" id="IPR008271">
    <property type="entry name" value="Ser/Thr_kinase_AS"/>
</dbReference>
<evidence type="ECO:0000256" key="8">
    <source>
        <dbReference type="ARBA" id="ARBA00048679"/>
    </source>
</evidence>
<comment type="caution">
    <text evidence="12">The sequence shown here is derived from an EMBL/GenBank/DDBJ whole genome shotgun (WGS) entry which is preliminary data.</text>
</comment>
<dbReference type="SUPFAM" id="SSF56112">
    <property type="entry name" value="Protein kinase-like (PK-like)"/>
    <property type="match status" value="1"/>
</dbReference>
<gene>
    <name evidence="12" type="ORF">CXT95_06740</name>
</gene>
<reference evidence="12 13" key="1">
    <citation type="journal article" date="2017" name="BMC Genomics">
        <title>Genome sequencing of 39 Akkermansia muciniphila isolates reveals its population structure, genomic and functional diverisity, and global distribution in mammalian gut microbiotas.</title>
        <authorList>
            <person name="Guo X."/>
            <person name="Li S."/>
            <person name="Zhang J."/>
            <person name="Wu F."/>
            <person name="Li X."/>
            <person name="Wu D."/>
            <person name="Zhang M."/>
            <person name="Ou Z."/>
            <person name="Jie Z."/>
            <person name="Yan Q."/>
            <person name="Li P."/>
            <person name="Yi J."/>
            <person name="Peng Y."/>
        </authorList>
    </citation>
    <scope>NUCLEOTIDE SEQUENCE [LARGE SCALE GENOMIC DNA]</scope>
    <source>
        <strain evidence="12 13">GP28</strain>
    </source>
</reference>
<dbReference type="GO" id="GO:0004674">
    <property type="term" value="F:protein serine/threonine kinase activity"/>
    <property type="evidence" value="ECO:0007669"/>
    <property type="project" value="UniProtKB-KW"/>
</dbReference>
<keyword evidence="6" id="KW-0067">ATP-binding</keyword>
<dbReference type="AlphaFoldDB" id="A0AAX0WJ77"/>
<evidence type="ECO:0000256" key="7">
    <source>
        <dbReference type="ARBA" id="ARBA00047899"/>
    </source>
</evidence>
<dbReference type="EMBL" id="PJLB01000008">
    <property type="protein sequence ID" value="PND02357.1"/>
    <property type="molecule type" value="Genomic_DNA"/>
</dbReference>
<sequence length="669" mass="74398">MGGTSPLSCCHIPNGTLLGSYEIKGVLGQGGFGISYWAIDRQLGREIVLKEHYPVGLCKRDIDGAEVIPADSSQENDYNRSLASFCREARIVAALDHPGIVRIHDIFQALGTAYIVMAFAEGCTLDQWLAQHSQDPNQVQKLLLSLLDILSYLHLREVFHRDIKPSNIMVKEDGSAVLLDFGAALEGLPTRTMTVMASAAFSPPEQYLGDGNIGPWSDLFALGRSFLSVLDGKLDSYPRPLKASLGKATRLEIEDRFQSAEEWKMYLLEEGKQKRSYIWVWPIIIVCLLIAAVPLYFGTRKSSDSDSTIEQKQTKSVILPIQAPSANNTPPIPYQEGNPHPVPEAPLSLMGTRLTLSSNPPVSTYLSMRSENNYSIGQQLLHYQKLSGWRKGEDGEDFIRGTLKFTSSSAWTAGLGQSGDYAYKKLSKDKGMIILQKYDGLDAPNLHILLHFTTPDSGMAVYTNGEEKLIGNVMFMLETDKPQLRRKDIPEVHSLLFPDLEDSSRFSSKPAQSIVGKTLQFNTDHIQHHATEGKTGLPVNEEQLFIEKILLESHQLTDWTQGGDLPMKGEVLFVSPFTCEYQKQAGSYIYKIIDNRTAIVEFFDLEGKKGESYFLLHFTQPGAGLAAHYDGGGKILRNIGFKFLNAEETGSDKGIMPQNFFEKVIESEE</sequence>
<feature type="domain" description="Protein kinase" evidence="11">
    <location>
        <begin position="21"/>
        <end position="343"/>
    </location>
</feature>
<keyword evidence="10" id="KW-1133">Transmembrane helix</keyword>
<evidence type="ECO:0000256" key="1">
    <source>
        <dbReference type="ARBA" id="ARBA00012513"/>
    </source>
</evidence>
<feature type="transmembrane region" description="Helical" evidence="10">
    <location>
        <begin position="277"/>
        <end position="297"/>
    </location>
</feature>
<keyword evidence="4" id="KW-0547">Nucleotide-binding</keyword>
<keyword evidence="10" id="KW-0812">Transmembrane</keyword>
<evidence type="ECO:0000256" key="10">
    <source>
        <dbReference type="SAM" id="Phobius"/>
    </source>
</evidence>
<dbReference type="Proteomes" id="UP000236075">
    <property type="component" value="Unassembled WGS sequence"/>
</dbReference>
<evidence type="ECO:0000256" key="2">
    <source>
        <dbReference type="ARBA" id="ARBA00022527"/>
    </source>
</evidence>
<dbReference type="PANTHER" id="PTHR24363">
    <property type="entry name" value="SERINE/THREONINE PROTEIN KINASE"/>
    <property type="match status" value="1"/>
</dbReference>
<dbReference type="PROSITE" id="PS50011">
    <property type="entry name" value="PROTEIN_KINASE_DOM"/>
    <property type="match status" value="1"/>
</dbReference>
<evidence type="ECO:0000256" key="5">
    <source>
        <dbReference type="ARBA" id="ARBA00022777"/>
    </source>
</evidence>
<evidence type="ECO:0000256" key="6">
    <source>
        <dbReference type="ARBA" id="ARBA00022840"/>
    </source>
</evidence>
<keyword evidence="5" id="KW-0418">Kinase</keyword>
<proteinExistence type="predicted"/>
<evidence type="ECO:0000313" key="13">
    <source>
        <dbReference type="Proteomes" id="UP000236075"/>
    </source>
</evidence>
<dbReference type="Gene3D" id="1.10.510.10">
    <property type="entry name" value="Transferase(Phosphotransferase) domain 1"/>
    <property type="match status" value="1"/>
</dbReference>
<dbReference type="InterPro" id="IPR011009">
    <property type="entry name" value="Kinase-like_dom_sf"/>
</dbReference>
<accession>A0AAX0WJ77</accession>